<sequence length="37" mass="4258">MSLLSRRAPGDRAFRHRGVNRNRYSPPSEWEACATVL</sequence>
<dbReference type="AlphaFoldDB" id="I3X7K1"/>
<name>I3X7K1_SINF2</name>
<dbReference type="EMBL" id="CP003563">
    <property type="protein sequence ID" value="AFL51857.1"/>
    <property type="molecule type" value="Genomic_DNA"/>
</dbReference>
<accession>I3X7K1</accession>
<proteinExistence type="predicted"/>
<dbReference type="HOGENOM" id="CLU_3348686_0_0_5"/>
<organism evidence="1 2">
    <name type="scientific">Sinorhizobium fredii (strain USDA 257)</name>
    <dbReference type="NCBI Taxonomy" id="1185652"/>
    <lineage>
        <taxon>Bacteria</taxon>
        <taxon>Pseudomonadati</taxon>
        <taxon>Pseudomonadota</taxon>
        <taxon>Alphaproteobacteria</taxon>
        <taxon>Hyphomicrobiales</taxon>
        <taxon>Rhizobiaceae</taxon>
        <taxon>Sinorhizobium/Ensifer group</taxon>
        <taxon>Sinorhizobium</taxon>
    </lineage>
</organism>
<evidence type="ECO:0000313" key="2">
    <source>
        <dbReference type="Proteomes" id="UP000006180"/>
    </source>
</evidence>
<dbReference type="PATRIC" id="fig|1185652.3.peg.3421"/>
<reference evidence="1 2" key="1">
    <citation type="journal article" date="2012" name="J. Bacteriol.">
        <title>Complete genome sequence of the broad-host-range strain Sinorhizobium fredii USDA257.</title>
        <authorList>
            <person name="Schuldes J."/>
            <person name="Rodriguez Orbegoso M."/>
            <person name="Schmeisser C."/>
            <person name="Krishnan H.B."/>
            <person name="Daniel R."/>
            <person name="Streit W.R."/>
        </authorList>
    </citation>
    <scope>NUCLEOTIDE SEQUENCE [LARGE SCALE GENOMIC DNA]</scope>
    <source>
        <strain evidence="1 2">USDA 257</strain>
    </source>
</reference>
<protein>
    <submittedName>
        <fullName evidence="1">Uncharacterized protein</fullName>
    </submittedName>
</protein>
<gene>
    <name evidence="1" type="ORF">USDA257_c32900</name>
</gene>
<dbReference type="KEGG" id="sfd:USDA257_c32900"/>
<evidence type="ECO:0000313" key="1">
    <source>
        <dbReference type="EMBL" id="AFL51857.1"/>
    </source>
</evidence>
<dbReference type="Proteomes" id="UP000006180">
    <property type="component" value="Chromosome"/>
</dbReference>